<evidence type="ECO:0000313" key="2">
    <source>
        <dbReference type="EMBL" id="PWN39482.1"/>
    </source>
</evidence>
<feature type="signal peptide" evidence="1">
    <location>
        <begin position="1"/>
        <end position="17"/>
    </location>
</feature>
<proteinExistence type="predicted"/>
<dbReference type="InParanoid" id="A0A316VPN4"/>
<evidence type="ECO:0000256" key="1">
    <source>
        <dbReference type="SAM" id="SignalP"/>
    </source>
</evidence>
<dbReference type="EMBL" id="KZ819464">
    <property type="protein sequence ID" value="PWN39482.1"/>
    <property type="molecule type" value="Genomic_DNA"/>
</dbReference>
<dbReference type="GeneID" id="37033107"/>
<keyword evidence="3" id="KW-1185">Reference proteome</keyword>
<sequence length="75" mass="8397">MHAWCVLLLCKMDARRAALCRSRPPRAGLGWSRVNHEGEPCIPSRVVSRKSSLDTLVTLPRSQVRMIAWLGGDRA</sequence>
<organism evidence="2 3">
    <name type="scientific">Ceraceosorus guamensis</name>
    <dbReference type="NCBI Taxonomy" id="1522189"/>
    <lineage>
        <taxon>Eukaryota</taxon>
        <taxon>Fungi</taxon>
        <taxon>Dikarya</taxon>
        <taxon>Basidiomycota</taxon>
        <taxon>Ustilaginomycotina</taxon>
        <taxon>Exobasidiomycetes</taxon>
        <taxon>Ceraceosorales</taxon>
        <taxon>Ceraceosoraceae</taxon>
        <taxon>Ceraceosorus</taxon>
    </lineage>
</organism>
<dbReference type="Proteomes" id="UP000245783">
    <property type="component" value="Unassembled WGS sequence"/>
</dbReference>
<dbReference type="RefSeq" id="XP_025366642.1">
    <property type="nucleotide sequence ID" value="XM_025511237.1"/>
</dbReference>
<accession>A0A316VPN4</accession>
<name>A0A316VPN4_9BASI</name>
<keyword evidence="1" id="KW-0732">Signal</keyword>
<feature type="chain" id="PRO_5016303400" description="Secreted protein" evidence="1">
    <location>
        <begin position="18"/>
        <end position="75"/>
    </location>
</feature>
<dbReference type="AlphaFoldDB" id="A0A316VPN4"/>
<reference evidence="2 3" key="1">
    <citation type="journal article" date="2018" name="Mol. Biol. Evol.">
        <title>Broad Genomic Sampling Reveals a Smut Pathogenic Ancestry of the Fungal Clade Ustilaginomycotina.</title>
        <authorList>
            <person name="Kijpornyongpan T."/>
            <person name="Mondo S.J."/>
            <person name="Barry K."/>
            <person name="Sandor L."/>
            <person name="Lee J."/>
            <person name="Lipzen A."/>
            <person name="Pangilinan J."/>
            <person name="LaButti K."/>
            <person name="Hainaut M."/>
            <person name="Henrissat B."/>
            <person name="Grigoriev I.V."/>
            <person name="Spatafora J.W."/>
            <person name="Aime M.C."/>
        </authorList>
    </citation>
    <scope>NUCLEOTIDE SEQUENCE [LARGE SCALE GENOMIC DNA]</scope>
    <source>
        <strain evidence="2 3">MCA 4658</strain>
    </source>
</reference>
<evidence type="ECO:0000313" key="3">
    <source>
        <dbReference type="Proteomes" id="UP000245783"/>
    </source>
</evidence>
<protein>
    <recommendedName>
        <fullName evidence="4">Secreted protein</fullName>
    </recommendedName>
</protein>
<gene>
    <name evidence="2" type="ORF">IE81DRAFT_24239</name>
</gene>
<evidence type="ECO:0008006" key="4">
    <source>
        <dbReference type="Google" id="ProtNLM"/>
    </source>
</evidence>